<reference evidence="7 8" key="1">
    <citation type="submission" date="2014-07" db="EMBL/GenBank/DDBJ databases">
        <title>Draft genome sequence of Thalassospira profundimaris 35.</title>
        <authorList>
            <person name="Lai Q."/>
            <person name="Shao Z."/>
        </authorList>
    </citation>
    <scope>NUCLEOTIDE SEQUENCE [LARGE SCALE GENOMIC DNA]</scope>
    <source>
        <strain evidence="7 8">35</strain>
    </source>
</reference>
<proteinExistence type="predicted"/>
<dbReference type="AlphaFoldDB" id="A0A367W1K0"/>
<feature type="transmembrane region" description="Helical" evidence="6">
    <location>
        <begin position="56"/>
        <end position="77"/>
    </location>
</feature>
<gene>
    <name evidence="7" type="ORF">TH19_17260</name>
</gene>
<evidence type="ECO:0000313" key="7">
    <source>
        <dbReference type="EMBL" id="RCK33656.1"/>
    </source>
</evidence>
<feature type="transmembrane region" description="Helical" evidence="6">
    <location>
        <begin position="98"/>
        <end position="122"/>
    </location>
</feature>
<feature type="transmembrane region" description="Helical" evidence="6">
    <location>
        <begin position="334"/>
        <end position="354"/>
    </location>
</feature>
<evidence type="ECO:0000256" key="4">
    <source>
        <dbReference type="ARBA" id="ARBA00022989"/>
    </source>
</evidence>
<evidence type="ECO:0000256" key="6">
    <source>
        <dbReference type="SAM" id="Phobius"/>
    </source>
</evidence>
<feature type="transmembrane region" description="Helical" evidence="6">
    <location>
        <begin position="277"/>
        <end position="296"/>
    </location>
</feature>
<protein>
    <submittedName>
        <fullName evidence="7">Permease</fullName>
    </submittedName>
</protein>
<comment type="subcellular location">
    <subcellularLocation>
        <location evidence="1">Cell membrane</location>
        <topology evidence="1">Multi-pass membrane protein</topology>
    </subcellularLocation>
</comment>
<sequence length="372" mass="41741">MNRLTRYMLKQQLIMMVFVTLGLLCVIWLSQSLRFVEMIVNRGLSISVFLQLTSLLLPSFLTIIIPIALFFVIVFTYNKLIQDRELIVMRSAGLNQWALAKPALMVALLSTGVCYFLTLFYLPYSYQQFKELQFSIRNDFSSVLLQEGSFTELDGLTVYVREVGRDNELLGILVHDSRNPDQQTTMMAKHGALLRTDEGPRIVLLDGNRQEVNAEDGTMSILYFDRYAVDIAHSSEDPALRYQEARERSVYNLLTAEVPDINPNDIGAFRAEGHDRLISPLNAIAFASIALAVLVSSSFSRRGQNGRLLLAIGVMVLCQAMSIGMKNLAAKNPALIPLMYANAFLPILLGLYWTMRGPQVQAKRAATEEAEA</sequence>
<accession>A0A367W1K0</accession>
<evidence type="ECO:0000256" key="5">
    <source>
        <dbReference type="ARBA" id="ARBA00023136"/>
    </source>
</evidence>
<comment type="caution">
    <text evidence="7">The sequence shown here is derived from an EMBL/GenBank/DDBJ whole genome shotgun (WGS) entry which is preliminary data.</text>
</comment>
<dbReference type="PANTHER" id="PTHR33529">
    <property type="entry name" value="SLR0882 PROTEIN-RELATED"/>
    <property type="match status" value="1"/>
</dbReference>
<dbReference type="PANTHER" id="PTHR33529:SF6">
    <property type="entry name" value="YJGP_YJGQ FAMILY PERMEASE"/>
    <property type="match status" value="1"/>
</dbReference>
<dbReference type="RefSeq" id="WP_258548010.1">
    <property type="nucleotide sequence ID" value="NZ_JPWF01000012.1"/>
</dbReference>
<keyword evidence="3 6" id="KW-0812">Transmembrane</keyword>
<dbReference type="GO" id="GO:0055085">
    <property type="term" value="P:transmembrane transport"/>
    <property type="evidence" value="ECO:0007669"/>
    <property type="project" value="InterPro"/>
</dbReference>
<keyword evidence="2" id="KW-1003">Cell membrane</keyword>
<dbReference type="GO" id="GO:0015920">
    <property type="term" value="P:lipopolysaccharide transport"/>
    <property type="evidence" value="ECO:0007669"/>
    <property type="project" value="TreeGrafter"/>
</dbReference>
<evidence type="ECO:0000256" key="2">
    <source>
        <dbReference type="ARBA" id="ARBA00022475"/>
    </source>
</evidence>
<organism evidence="7 8">
    <name type="scientific">Thalassospira profundimaris</name>
    <dbReference type="NCBI Taxonomy" id="502049"/>
    <lineage>
        <taxon>Bacteria</taxon>
        <taxon>Pseudomonadati</taxon>
        <taxon>Pseudomonadota</taxon>
        <taxon>Alphaproteobacteria</taxon>
        <taxon>Rhodospirillales</taxon>
        <taxon>Thalassospiraceae</taxon>
        <taxon>Thalassospira</taxon>
    </lineage>
</organism>
<dbReference type="Proteomes" id="UP000253226">
    <property type="component" value="Unassembled WGS sequence"/>
</dbReference>
<dbReference type="InterPro" id="IPR005495">
    <property type="entry name" value="LptG/LptF_permease"/>
</dbReference>
<dbReference type="GO" id="GO:0043190">
    <property type="term" value="C:ATP-binding cassette (ABC) transporter complex"/>
    <property type="evidence" value="ECO:0007669"/>
    <property type="project" value="InterPro"/>
</dbReference>
<keyword evidence="5 6" id="KW-0472">Membrane</keyword>
<dbReference type="EMBL" id="JPWF01000012">
    <property type="protein sequence ID" value="RCK33656.1"/>
    <property type="molecule type" value="Genomic_DNA"/>
</dbReference>
<name>A0A367W1K0_9PROT</name>
<dbReference type="NCBIfam" id="TIGR04407">
    <property type="entry name" value="LptF_YjgP"/>
    <property type="match status" value="1"/>
</dbReference>
<evidence type="ECO:0000313" key="8">
    <source>
        <dbReference type="Proteomes" id="UP000253226"/>
    </source>
</evidence>
<evidence type="ECO:0000256" key="3">
    <source>
        <dbReference type="ARBA" id="ARBA00022692"/>
    </source>
</evidence>
<dbReference type="InterPro" id="IPR030922">
    <property type="entry name" value="LptF"/>
</dbReference>
<feature type="transmembrane region" description="Helical" evidence="6">
    <location>
        <begin position="308"/>
        <end position="328"/>
    </location>
</feature>
<dbReference type="Pfam" id="PF03739">
    <property type="entry name" value="LptF_LptG"/>
    <property type="match status" value="1"/>
</dbReference>
<evidence type="ECO:0000256" key="1">
    <source>
        <dbReference type="ARBA" id="ARBA00004651"/>
    </source>
</evidence>
<keyword evidence="4 6" id="KW-1133">Transmembrane helix</keyword>